<comment type="caution">
    <text evidence="2">The sequence shown here is derived from an EMBL/GenBank/DDBJ whole genome shotgun (WGS) entry which is preliminary data.</text>
</comment>
<keyword evidence="3" id="KW-1185">Reference proteome</keyword>
<dbReference type="OrthoDB" id="9799092at2"/>
<dbReference type="AlphaFoldDB" id="A0A2T0W8T9"/>
<dbReference type="PANTHER" id="PTHR34822">
    <property type="entry name" value="GRPB DOMAIN PROTEIN (AFU_ORTHOLOGUE AFUA_1G01530)"/>
    <property type="match status" value="1"/>
</dbReference>
<dbReference type="GO" id="GO:0016740">
    <property type="term" value="F:transferase activity"/>
    <property type="evidence" value="ECO:0007669"/>
    <property type="project" value="UniProtKB-KW"/>
</dbReference>
<evidence type="ECO:0000256" key="1">
    <source>
        <dbReference type="SAM" id="Coils"/>
    </source>
</evidence>
<dbReference type="SUPFAM" id="SSF81301">
    <property type="entry name" value="Nucleotidyltransferase"/>
    <property type="match status" value="1"/>
</dbReference>
<dbReference type="InterPro" id="IPR007344">
    <property type="entry name" value="GrpB/CoaE"/>
</dbReference>
<dbReference type="InterPro" id="IPR043519">
    <property type="entry name" value="NT_sf"/>
</dbReference>
<organism evidence="2 3">
    <name type="scientific">Alkalibacterium olivapovliticus</name>
    <dbReference type="NCBI Taxonomy" id="99907"/>
    <lineage>
        <taxon>Bacteria</taxon>
        <taxon>Bacillati</taxon>
        <taxon>Bacillota</taxon>
        <taxon>Bacilli</taxon>
        <taxon>Lactobacillales</taxon>
        <taxon>Carnobacteriaceae</taxon>
        <taxon>Alkalibacterium</taxon>
    </lineage>
</organism>
<protein>
    <submittedName>
        <fullName evidence="2">GrpB-like predicted nucleotidyltransferase (UPF0157 family)</fullName>
    </submittedName>
</protein>
<evidence type="ECO:0000313" key="3">
    <source>
        <dbReference type="Proteomes" id="UP000238205"/>
    </source>
</evidence>
<dbReference type="Proteomes" id="UP000238205">
    <property type="component" value="Unassembled WGS sequence"/>
</dbReference>
<accession>A0A2T0W8T9</accession>
<dbReference type="Pfam" id="PF04229">
    <property type="entry name" value="GrpB"/>
    <property type="match status" value="1"/>
</dbReference>
<feature type="coiled-coil region" evidence="1">
    <location>
        <begin position="127"/>
        <end position="154"/>
    </location>
</feature>
<keyword evidence="2" id="KW-0808">Transferase</keyword>
<gene>
    <name evidence="2" type="ORF">CLV38_10626</name>
</gene>
<dbReference type="RefSeq" id="WP_106191982.1">
    <property type="nucleotide sequence ID" value="NZ_PVTO01000006.1"/>
</dbReference>
<proteinExistence type="predicted"/>
<name>A0A2T0W8T9_9LACT</name>
<dbReference type="EMBL" id="PVTO01000006">
    <property type="protein sequence ID" value="PRY83122.1"/>
    <property type="molecule type" value="Genomic_DNA"/>
</dbReference>
<keyword evidence="1" id="KW-0175">Coiled coil</keyword>
<sequence length="178" mass="20789">MGLGLKRNEVRLVSHDATWGKLFQETKKDLVENTEFKEHQIEHIGSTAIKDIQAKPILDMLVGVQSMDRDLTPLEKELRSCGFYRLKVEKENEVVFAKFTDKTFEVKTQYIHLTPYQGELWNNLIYYRDYLNENEAARKEYEQLKVGFASKQNEGIEAYTDMKETFVKAVLATREKDA</sequence>
<evidence type="ECO:0000313" key="2">
    <source>
        <dbReference type="EMBL" id="PRY83122.1"/>
    </source>
</evidence>
<dbReference type="PANTHER" id="PTHR34822:SF1">
    <property type="entry name" value="GRPB FAMILY PROTEIN"/>
    <property type="match status" value="1"/>
</dbReference>
<reference evidence="2 3" key="1">
    <citation type="submission" date="2018-03" db="EMBL/GenBank/DDBJ databases">
        <title>Genomic Encyclopedia of Archaeal and Bacterial Type Strains, Phase II (KMG-II): from individual species to whole genera.</title>
        <authorList>
            <person name="Goeker M."/>
        </authorList>
    </citation>
    <scope>NUCLEOTIDE SEQUENCE [LARGE SCALE GENOMIC DNA]</scope>
    <source>
        <strain evidence="2 3">DSM 13175</strain>
    </source>
</reference>
<dbReference type="Gene3D" id="3.30.460.10">
    <property type="entry name" value="Beta Polymerase, domain 2"/>
    <property type="match status" value="1"/>
</dbReference>